<dbReference type="PROSITE" id="PS00134">
    <property type="entry name" value="TRYPSIN_HIS"/>
    <property type="match status" value="1"/>
</dbReference>
<dbReference type="InterPro" id="IPR033116">
    <property type="entry name" value="TRYPSIN_SER"/>
</dbReference>
<dbReference type="AlphaFoldDB" id="B0RHG1"/>
<name>B0RHG1_CLASE</name>
<dbReference type="InterPro" id="IPR043504">
    <property type="entry name" value="Peptidase_S1_PA_chymotrypsin"/>
</dbReference>
<keyword evidence="1" id="KW-0732">Signal</keyword>
<evidence type="ECO:0000313" key="3">
    <source>
        <dbReference type="Proteomes" id="UP000001318"/>
    </source>
</evidence>
<evidence type="ECO:0000256" key="1">
    <source>
        <dbReference type="SAM" id="SignalP"/>
    </source>
</evidence>
<dbReference type="KEGG" id="cms:CMS1262"/>
<proteinExistence type="predicted"/>
<gene>
    <name evidence="2" type="ordered locus">CMS1262</name>
</gene>
<keyword evidence="3" id="KW-1185">Reference proteome</keyword>
<dbReference type="eggNOG" id="COG0265">
    <property type="taxonomic scope" value="Bacteria"/>
</dbReference>
<dbReference type="Proteomes" id="UP000001318">
    <property type="component" value="Chromosome"/>
</dbReference>
<organism evidence="2 3">
    <name type="scientific">Clavibacter sepedonicus</name>
    <name type="common">Clavibacter michiganensis subsp. sepedonicus</name>
    <dbReference type="NCBI Taxonomy" id="31964"/>
    <lineage>
        <taxon>Bacteria</taxon>
        <taxon>Bacillati</taxon>
        <taxon>Actinomycetota</taxon>
        <taxon>Actinomycetes</taxon>
        <taxon>Micrococcales</taxon>
        <taxon>Microbacteriaceae</taxon>
        <taxon>Clavibacter</taxon>
    </lineage>
</organism>
<dbReference type="RefSeq" id="WP_012298654.1">
    <property type="nucleotide sequence ID" value="NC_010407.1"/>
</dbReference>
<dbReference type="EMBL" id="AM849034">
    <property type="protein sequence ID" value="CAQ01378.1"/>
    <property type="molecule type" value="Genomic_DNA"/>
</dbReference>
<feature type="chain" id="PRO_5002754611" evidence="1">
    <location>
        <begin position="21"/>
        <end position="257"/>
    </location>
</feature>
<dbReference type="HOGENOM" id="CLU_060967_0_0_11"/>
<dbReference type="PROSITE" id="PS00135">
    <property type="entry name" value="TRYPSIN_SER"/>
    <property type="match status" value="1"/>
</dbReference>
<dbReference type="GeneID" id="29472342"/>
<dbReference type="GO" id="GO:0004252">
    <property type="term" value="F:serine-type endopeptidase activity"/>
    <property type="evidence" value="ECO:0007669"/>
    <property type="project" value="InterPro"/>
</dbReference>
<evidence type="ECO:0000313" key="2">
    <source>
        <dbReference type="EMBL" id="CAQ01378.1"/>
    </source>
</evidence>
<dbReference type="SUPFAM" id="SSF50494">
    <property type="entry name" value="Trypsin-like serine proteases"/>
    <property type="match status" value="1"/>
</dbReference>
<sequence length="257" mass="27178">MTALAAAALVLTTGAAPASAVSPLRLATPVMAGSQIRNASGYKCTAGAVLKYDRWTTYFNSWEGATRYVVTAAHCGDLNENVTLGSSVPGKVIWRDELHDLELIVVSPSTERAAVCSHTSAGEYCRIVLTYHPQAVGRIITRDDNTWREQRTPLVATGEPDDRVFCVSAIRAGVACGLVRTTTPAAIAAVHPGIRAAEDRSLDVQPGDSGGPVMSRSGTLYGFVSGGGIYGGVRKIDYMPWSVFAHLQPNYVLAPAG</sequence>
<protein>
    <submittedName>
        <fullName evidence="2">Pat-1 homologue</fullName>
    </submittedName>
</protein>
<dbReference type="Gene3D" id="2.40.10.10">
    <property type="entry name" value="Trypsin-like serine proteases"/>
    <property type="match status" value="2"/>
</dbReference>
<feature type="signal peptide" evidence="1">
    <location>
        <begin position="1"/>
        <end position="20"/>
    </location>
</feature>
<dbReference type="InterPro" id="IPR018114">
    <property type="entry name" value="TRYPSIN_HIS"/>
</dbReference>
<accession>B0RHG1</accession>
<reference evidence="2 3" key="1">
    <citation type="journal article" date="2008" name="J. Bacteriol.">
        <title>Genome of the actinomycete plant pathogen Clavibacter michiganensis subsp. sepedonicus suggests recent niche adaptation.</title>
        <authorList>
            <person name="Bentley S.D."/>
            <person name="Corton C."/>
            <person name="Brown S.E."/>
            <person name="Barron A."/>
            <person name="Clark L."/>
            <person name="Doggett J."/>
            <person name="Harris B."/>
            <person name="Ormond D."/>
            <person name="Quail M.A."/>
            <person name="May G."/>
            <person name="Francis D."/>
            <person name="Knudson D."/>
            <person name="Parkhill J."/>
            <person name="Ishimaru C.A."/>
        </authorList>
    </citation>
    <scope>NUCLEOTIDE SEQUENCE [LARGE SCALE GENOMIC DNA]</scope>
    <source>
        <strain evidence="3">ATCC 33113 / DSM 20744 / JCM 9667 / LMG 2889 / ICMP 2535 / C-1</strain>
    </source>
</reference>
<dbReference type="InterPro" id="IPR009003">
    <property type="entry name" value="Peptidase_S1_PA"/>
</dbReference>
<dbReference type="GO" id="GO:0006508">
    <property type="term" value="P:proteolysis"/>
    <property type="evidence" value="ECO:0007669"/>
    <property type="project" value="InterPro"/>
</dbReference>